<evidence type="ECO:0000313" key="4">
    <source>
        <dbReference type="Proteomes" id="UP000436088"/>
    </source>
</evidence>
<dbReference type="Proteomes" id="UP000436088">
    <property type="component" value="Unassembled WGS sequence"/>
</dbReference>
<comment type="caution">
    <text evidence="3">The sequence shown here is derived from an EMBL/GenBank/DDBJ whole genome shotgun (WGS) entry which is preliminary data.</text>
</comment>
<dbReference type="GO" id="GO:0005880">
    <property type="term" value="C:nuclear microtubule"/>
    <property type="evidence" value="ECO:0007669"/>
    <property type="project" value="TreeGrafter"/>
</dbReference>
<evidence type="ECO:0008006" key="5">
    <source>
        <dbReference type="Google" id="ProtNLM"/>
    </source>
</evidence>
<dbReference type="PANTHER" id="PTHR31807:SF6">
    <property type="entry name" value="PROTEIN ENDOSPERM DEFECTIVE 1-RELATED"/>
    <property type="match status" value="1"/>
</dbReference>
<reference evidence="3" key="1">
    <citation type="submission" date="2019-09" db="EMBL/GenBank/DDBJ databases">
        <title>Draft genome information of white flower Hibiscus syriacus.</title>
        <authorList>
            <person name="Kim Y.-M."/>
        </authorList>
    </citation>
    <scope>NUCLEOTIDE SEQUENCE [LARGE SCALE GENOMIC DNA]</scope>
    <source>
        <strain evidence="3">YM2019G1</strain>
    </source>
</reference>
<keyword evidence="4" id="KW-1185">Reference proteome</keyword>
<dbReference type="GO" id="GO:0051225">
    <property type="term" value="P:spindle assembly"/>
    <property type="evidence" value="ECO:0007669"/>
    <property type="project" value="TreeGrafter"/>
</dbReference>
<evidence type="ECO:0000256" key="1">
    <source>
        <dbReference type="ARBA" id="ARBA00010016"/>
    </source>
</evidence>
<dbReference type="OrthoDB" id="542108at2759"/>
<evidence type="ECO:0000313" key="3">
    <source>
        <dbReference type="EMBL" id="KAE8736486.1"/>
    </source>
</evidence>
<protein>
    <recommendedName>
        <fullName evidence="5">Protein ENDOSPERM DEFECTIVE 1</fullName>
    </recommendedName>
</protein>
<organism evidence="3 4">
    <name type="scientific">Hibiscus syriacus</name>
    <name type="common">Rose of Sharon</name>
    <dbReference type="NCBI Taxonomy" id="106335"/>
    <lineage>
        <taxon>Eukaryota</taxon>
        <taxon>Viridiplantae</taxon>
        <taxon>Streptophyta</taxon>
        <taxon>Embryophyta</taxon>
        <taxon>Tracheophyta</taxon>
        <taxon>Spermatophyta</taxon>
        <taxon>Magnoliopsida</taxon>
        <taxon>eudicotyledons</taxon>
        <taxon>Gunneridae</taxon>
        <taxon>Pentapetalae</taxon>
        <taxon>rosids</taxon>
        <taxon>malvids</taxon>
        <taxon>Malvales</taxon>
        <taxon>Malvaceae</taxon>
        <taxon>Malvoideae</taxon>
        <taxon>Hibiscus</taxon>
    </lineage>
</organism>
<feature type="compositionally biased region" description="Low complexity" evidence="2">
    <location>
        <begin position="11"/>
        <end position="23"/>
    </location>
</feature>
<feature type="region of interest" description="Disordered" evidence="2">
    <location>
        <begin position="1"/>
        <end position="137"/>
    </location>
</feature>
<feature type="region of interest" description="Disordered" evidence="2">
    <location>
        <begin position="265"/>
        <end position="286"/>
    </location>
</feature>
<sequence>MTVEANEVEANEVVAHTSNEEAPPAVPQPPPRRPRVREVSSRFMSPVSSSHSSGDPSKSILHKQHRSVSSQRQRHQTDTEADENLPAPCETPRPSELPSKKKHRHSRTFIDGSKLLGRNTSTPLRPDTPTIERTASLPPSTTMRLNQRGANISSTAKVSAAAKLLHSSGIALSSKPNALFSSLESPAMSRIDLVSSMPDADKLHSESTRLQADLNANTDRDSSKLPPFLFSRSLNSPLSTSDISLFHHHNGLMKGKSAKITPFSLPPVPSHSKPGTDATRASKKVSRHQEDLHSLKLLYNCYLQWRYANAKAEASTQIQKREAERMLYSLEVKISELYDFVRMKRMELQLLQRMNTLSRILEAQMPYLEEWSDFQGDYLNSLFETIQSLSNISVQLPISGNVKADAREIGEAMTSAMKLMEMIVCHVQSFIPKADEMESLVSELARVAIRERSVIEECGDLLHKTNTYQVEECSLRGQLIQLHAVVSCTN</sequence>
<dbReference type="GO" id="GO:0008017">
    <property type="term" value="F:microtubule binding"/>
    <property type="evidence" value="ECO:0007669"/>
    <property type="project" value="TreeGrafter"/>
</dbReference>
<feature type="compositionally biased region" description="Low complexity" evidence="2">
    <location>
        <begin position="41"/>
        <end position="59"/>
    </location>
</feature>
<gene>
    <name evidence="3" type="ORF">F3Y22_tig00000002pilonHSYRG00326</name>
</gene>
<dbReference type="PANTHER" id="PTHR31807">
    <property type="entry name" value="AUGMIN FAMILY MEMBER"/>
    <property type="match status" value="1"/>
</dbReference>
<name>A0A6A3D4T8_HIBSY</name>
<dbReference type="GO" id="GO:0005737">
    <property type="term" value="C:cytoplasm"/>
    <property type="evidence" value="ECO:0007669"/>
    <property type="project" value="TreeGrafter"/>
</dbReference>
<feature type="compositionally biased region" description="Acidic residues" evidence="2">
    <location>
        <begin position="1"/>
        <end position="10"/>
    </location>
</feature>
<dbReference type="InterPro" id="IPR007573">
    <property type="entry name" value="QWRF"/>
</dbReference>
<evidence type="ECO:0000256" key="2">
    <source>
        <dbReference type="SAM" id="MobiDB-lite"/>
    </source>
</evidence>
<dbReference type="AlphaFoldDB" id="A0A6A3D4T8"/>
<comment type="similarity">
    <text evidence="1">Belongs to the QWRF family.</text>
</comment>
<proteinExistence type="inferred from homology"/>
<dbReference type="Pfam" id="PF04484">
    <property type="entry name" value="QWRF"/>
    <property type="match status" value="1"/>
</dbReference>
<dbReference type="EMBL" id="VEPZ02000001">
    <property type="protein sequence ID" value="KAE8736486.1"/>
    <property type="molecule type" value="Genomic_DNA"/>
</dbReference>
<accession>A0A6A3D4T8</accession>